<feature type="domain" description="Glycine transporter" evidence="8">
    <location>
        <begin position="103"/>
        <end position="176"/>
    </location>
</feature>
<dbReference type="PANTHER" id="PTHR30506:SF3">
    <property type="entry name" value="UPF0126 INNER MEMBRANE PROTEIN YADS-RELATED"/>
    <property type="match status" value="1"/>
</dbReference>
<dbReference type="Proteomes" id="UP000333828">
    <property type="component" value="Unassembled WGS sequence"/>
</dbReference>
<reference evidence="9 10" key="1">
    <citation type="submission" date="2019-08" db="EMBL/GenBank/DDBJ databases">
        <authorList>
            <person name="Peeters C."/>
        </authorList>
    </citation>
    <scope>NUCLEOTIDE SEQUENCE [LARGE SCALE GENOMIC DNA]</scope>
    <source>
        <strain evidence="9 10">LMG 31115</strain>
    </source>
</reference>
<feature type="transmembrane region" description="Helical" evidence="7">
    <location>
        <begin position="127"/>
        <end position="148"/>
    </location>
</feature>
<dbReference type="AlphaFoldDB" id="A0A5E4TVK6"/>
<comment type="similarity">
    <text evidence="2">Belongs to the UPF0126 family.</text>
</comment>
<organism evidence="9 10">
    <name type="scientific">Pandoraea iniqua</name>
    <dbReference type="NCBI Taxonomy" id="2508288"/>
    <lineage>
        <taxon>Bacteria</taxon>
        <taxon>Pseudomonadati</taxon>
        <taxon>Pseudomonadota</taxon>
        <taxon>Betaproteobacteria</taxon>
        <taxon>Burkholderiales</taxon>
        <taxon>Burkholderiaceae</taxon>
        <taxon>Pandoraea</taxon>
    </lineage>
</organism>
<gene>
    <name evidence="9" type="ORF">PIN31115_01641</name>
</gene>
<comment type="subcellular location">
    <subcellularLocation>
        <location evidence="1">Cell membrane</location>
        <topology evidence="1">Multi-pass membrane protein</topology>
    </subcellularLocation>
</comment>
<dbReference type="PANTHER" id="PTHR30506">
    <property type="entry name" value="INNER MEMBRANE PROTEIN"/>
    <property type="match status" value="1"/>
</dbReference>
<dbReference type="GO" id="GO:0005886">
    <property type="term" value="C:plasma membrane"/>
    <property type="evidence" value="ECO:0007669"/>
    <property type="project" value="UniProtKB-SubCell"/>
</dbReference>
<evidence type="ECO:0000256" key="2">
    <source>
        <dbReference type="ARBA" id="ARBA00008193"/>
    </source>
</evidence>
<proteinExistence type="inferred from homology"/>
<evidence type="ECO:0000259" key="8">
    <source>
        <dbReference type="Pfam" id="PF03458"/>
    </source>
</evidence>
<keyword evidence="5 7" id="KW-1133">Transmembrane helix</keyword>
<evidence type="ECO:0000256" key="5">
    <source>
        <dbReference type="ARBA" id="ARBA00022989"/>
    </source>
</evidence>
<evidence type="ECO:0000256" key="4">
    <source>
        <dbReference type="ARBA" id="ARBA00022692"/>
    </source>
</evidence>
<feature type="transmembrane region" description="Helical" evidence="7">
    <location>
        <begin position="73"/>
        <end position="93"/>
    </location>
</feature>
<evidence type="ECO:0000256" key="3">
    <source>
        <dbReference type="ARBA" id="ARBA00022475"/>
    </source>
</evidence>
<feature type="transmembrane region" description="Helical" evidence="7">
    <location>
        <begin position="160"/>
        <end position="179"/>
    </location>
</feature>
<dbReference type="EMBL" id="CABPSI010000002">
    <property type="protein sequence ID" value="VVD91925.1"/>
    <property type="molecule type" value="Genomic_DNA"/>
</dbReference>
<feature type="domain" description="Glycine transporter" evidence="8">
    <location>
        <begin position="15"/>
        <end position="85"/>
    </location>
</feature>
<evidence type="ECO:0000256" key="7">
    <source>
        <dbReference type="SAM" id="Phobius"/>
    </source>
</evidence>
<name>A0A5E4TVK6_9BURK</name>
<protein>
    <submittedName>
        <fullName evidence="9">Trimeric intracellular cation channel family protein</fullName>
    </submittedName>
</protein>
<keyword evidence="3" id="KW-1003">Cell membrane</keyword>
<feature type="transmembrane region" description="Helical" evidence="7">
    <location>
        <begin position="100"/>
        <end position="121"/>
    </location>
</feature>
<accession>A0A5E4TVK6</accession>
<dbReference type="Pfam" id="PF03458">
    <property type="entry name" value="Gly_transporter"/>
    <property type="match status" value="2"/>
</dbReference>
<evidence type="ECO:0000256" key="6">
    <source>
        <dbReference type="ARBA" id="ARBA00023136"/>
    </source>
</evidence>
<evidence type="ECO:0000313" key="10">
    <source>
        <dbReference type="Proteomes" id="UP000333828"/>
    </source>
</evidence>
<keyword evidence="10" id="KW-1185">Reference proteome</keyword>
<feature type="transmembrane region" description="Helical" evidence="7">
    <location>
        <begin position="185"/>
        <end position="206"/>
    </location>
</feature>
<keyword evidence="6 7" id="KW-0472">Membrane</keyword>
<evidence type="ECO:0000313" key="9">
    <source>
        <dbReference type="EMBL" id="VVD91925.1"/>
    </source>
</evidence>
<feature type="transmembrane region" description="Helical" evidence="7">
    <location>
        <begin position="12"/>
        <end position="30"/>
    </location>
</feature>
<sequence length="211" mass="22790">MIHEMSSQLHTILAITEAIAVLSCAISGFAEARKQHLDPVGAFVLAFATAFGGGTLRDVLLDHRPFYWVQHQWYTIIILILSLSTSGVLRLVSRVATERVLLITDAIGLGTFSASGTSLALQTGMSPFMSVMMGVITGVGGGVMRDILCNEVPLVLRDTRPYAVCAFIGGWIYIALTYADLDPVYTLSISALSVILVRLITVAFDVRLKAE</sequence>
<keyword evidence="4 7" id="KW-0812">Transmembrane</keyword>
<dbReference type="InterPro" id="IPR005115">
    <property type="entry name" value="Gly_transporter"/>
</dbReference>
<feature type="transmembrane region" description="Helical" evidence="7">
    <location>
        <begin position="42"/>
        <end position="61"/>
    </location>
</feature>
<evidence type="ECO:0000256" key="1">
    <source>
        <dbReference type="ARBA" id="ARBA00004651"/>
    </source>
</evidence>